<dbReference type="EMBL" id="LSBJ02000002">
    <property type="protein sequence ID" value="OAQ58244.2"/>
    <property type="molecule type" value="Genomic_DNA"/>
</dbReference>
<gene>
    <name evidence="3" type="ORF">VFPPC_17001</name>
</gene>
<proteinExistence type="predicted"/>
<feature type="compositionally biased region" description="Low complexity" evidence="1">
    <location>
        <begin position="73"/>
        <end position="86"/>
    </location>
</feature>
<protein>
    <recommendedName>
        <fullName evidence="5">Transmembrane protein</fullName>
    </recommendedName>
</protein>
<evidence type="ECO:0000313" key="3">
    <source>
        <dbReference type="EMBL" id="OAQ58244.2"/>
    </source>
</evidence>
<evidence type="ECO:0000313" key="4">
    <source>
        <dbReference type="Proteomes" id="UP000078397"/>
    </source>
</evidence>
<evidence type="ECO:0008006" key="5">
    <source>
        <dbReference type="Google" id="ProtNLM"/>
    </source>
</evidence>
<dbReference type="Proteomes" id="UP000078397">
    <property type="component" value="Unassembled WGS sequence"/>
</dbReference>
<accession>A0A179EYH9</accession>
<dbReference type="AlphaFoldDB" id="A0A179EYH9"/>
<dbReference type="GeneID" id="28858747"/>
<sequence>MNTYSSQIRKTASTIPDHQSLPQGDGLVQAVAVLAIFGLIALSILVCSSQSVVAELSHALSRYDQSASHGFDVESSSVTQSETSSTDMLDSVSPPYRYGKAAENEFRGAQAVASRRESLNW</sequence>
<evidence type="ECO:0000256" key="1">
    <source>
        <dbReference type="SAM" id="MobiDB-lite"/>
    </source>
</evidence>
<keyword evidence="2" id="KW-0812">Transmembrane</keyword>
<feature type="transmembrane region" description="Helical" evidence="2">
    <location>
        <begin position="26"/>
        <end position="47"/>
    </location>
</feature>
<organism evidence="3 4">
    <name type="scientific">Pochonia chlamydosporia 170</name>
    <dbReference type="NCBI Taxonomy" id="1380566"/>
    <lineage>
        <taxon>Eukaryota</taxon>
        <taxon>Fungi</taxon>
        <taxon>Dikarya</taxon>
        <taxon>Ascomycota</taxon>
        <taxon>Pezizomycotina</taxon>
        <taxon>Sordariomycetes</taxon>
        <taxon>Hypocreomycetidae</taxon>
        <taxon>Hypocreales</taxon>
        <taxon>Clavicipitaceae</taxon>
        <taxon>Pochonia</taxon>
    </lineage>
</organism>
<keyword evidence="4" id="KW-1185">Reference proteome</keyword>
<reference evidence="3 4" key="1">
    <citation type="journal article" date="2016" name="PLoS Pathog.">
        <title>Biosynthesis of antibiotic leucinostatins in bio-control fungus Purpureocillium lilacinum and their inhibition on phytophthora revealed by genome mining.</title>
        <authorList>
            <person name="Wang G."/>
            <person name="Liu Z."/>
            <person name="Lin R."/>
            <person name="Li E."/>
            <person name="Mao Z."/>
            <person name="Ling J."/>
            <person name="Yang Y."/>
            <person name="Yin W.B."/>
            <person name="Xie B."/>
        </authorList>
    </citation>
    <scope>NUCLEOTIDE SEQUENCE [LARGE SCALE GENOMIC DNA]</scope>
    <source>
        <strain evidence="3">170</strain>
    </source>
</reference>
<name>A0A179EYH9_METCM</name>
<dbReference type="RefSeq" id="XP_018136430.2">
    <property type="nucleotide sequence ID" value="XM_018294753.2"/>
</dbReference>
<evidence type="ECO:0000256" key="2">
    <source>
        <dbReference type="SAM" id="Phobius"/>
    </source>
</evidence>
<keyword evidence="2" id="KW-0472">Membrane</keyword>
<dbReference type="KEGG" id="pchm:VFPPC_17001"/>
<comment type="caution">
    <text evidence="3">The sequence shown here is derived from an EMBL/GenBank/DDBJ whole genome shotgun (WGS) entry which is preliminary data.</text>
</comment>
<feature type="region of interest" description="Disordered" evidence="1">
    <location>
        <begin position="67"/>
        <end position="94"/>
    </location>
</feature>
<keyword evidence="2" id="KW-1133">Transmembrane helix</keyword>